<sequence>MGAISLLRILLWKLGFEWANLKRILRPQDDRRIYYFTFGANLSPKILNERSIEIFESFDFVLKDAELRFTQSGFYKDHAFASADPAPGGKVYGKMYLIRESDAERMDYYEGVPFLKAHDKVFDALDGKPFYYYRSRKPTEGLKPTQEYLDYMTTAYHDMDCVPDDYIKAMEATEVLTTFELQTLTGKFIHDINSWPKIMHPALVKYEAICRRMIEITWNWSLLVWLIKT</sequence>
<dbReference type="AlphaFoldDB" id="A0A6S6U5K1"/>
<gene>
    <name evidence="1" type="ORF">HELGO_WM46682</name>
</gene>
<reference evidence="1" key="1">
    <citation type="submission" date="2020-01" db="EMBL/GenBank/DDBJ databases">
        <authorList>
            <person name="Meier V. D."/>
            <person name="Meier V D."/>
        </authorList>
    </citation>
    <scope>NUCLEOTIDE SEQUENCE</scope>
    <source>
        <strain evidence="1">HLG_WM_MAG_09</strain>
    </source>
</reference>
<accession>A0A6S6U5K1</accession>
<organism evidence="1">
    <name type="scientific">uncultured Thiotrichaceae bacterium</name>
    <dbReference type="NCBI Taxonomy" id="298394"/>
    <lineage>
        <taxon>Bacteria</taxon>
        <taxon>Pseudomonadati</taxon>
        <taxon>Pseudomonadota</taxon>
        <taxon>Gammaproteobacteria</taxon>
        <taxon>Thiotrichales</taxon>
        <taxon>Thiotrichaceae</taxon>
        <taxon>environmental samples</taxon>
    </lineage>
</organism>
<dbReference type="InterPro" id="IPR013024">
    <property type="entry name" value="GGCT-like"/>
</dbReference>
<name>A0A6S6U5K1_9GAMM</name>
<dbReference type="EMBL" id="CACVAT010000432">
    <property type="protein sequence ID" value="CAA6826984.1"/>
    <property type="molecule type" value="Genomic_DNA"/>
</dbReference>
<dbReference type="SUPFAM" id="SSF110857">
    <property type="entry name" value="Gamma-glutamyl cyclotransferase-like"/>
    <property type="match status" value="1"/>
</dbReference>
<protein>
    <recommendedName>
        <fullName evidence="2">Gamma-glutamylcyclotransferase</fullName>
    </recommendedName>
</protein>
<proteinExistence type="predicted"/>
<dbReference type="Gene3D" id="3.10.490.10">
    <property type="entry name" value="Gamma-glutamyl cyclotransferase-like"/>
    <property type="match status" value="1"/>
</dbReference>
<evidence type="ECO:0008006" key="2">
    <source>
        <dbReference type="Google" id="ProtNLM"/>
    </source>
</evidence>
<evidence type="ECO:0000313" key="1">
    <source>
        <dbReference type="EMBL" id="CAA6826984.1"/>
    </source>
</evidence>
<dbReference type="InterPro" id="IPR036568">
    <property type="entry name" value="GGCT-like_sf"/>
</dbReference>
<dbReference type="CDD" id="cd06661">
    <property type="entry name" value="GGCT_like"/>
    <property type="match status" value="1"/>
</dbReference>